<dbReference type="InterPro" id="IPR053208">
    <property type="entry name" value="GMC_Oxidoreductase_CD"/>
</dbReference>
<reference evidence="4" key="1">
    <citation type="journal article" date="2023" name="Mol. Phylogenet. Evol.">
        <title>Genome-scale phylogeny and comparative genomics of the fungal order Sordariales.</title>
        <authorList>
            <person name="Hensen N."/>
            <person name="Bonometti L."/>
            <person name="Westerberg I."/>
            <person name="Brannstrom I.O."/>
            <person name="Guillou S."/>
            <person name="Cros-Aarteil S."/>
            <person name="Calhoun S."/>
            <person name="Haridas S."/>
            <person name="Kuo A."/>
            <person name="Mondo S."/>
            <person name="Pangilinan J."/>
            <person name="Riley R."/>
            <person name="LaButti K."/>
            <person name="Andreopoulos B."/>
            <person name="Lipzen A."/>
            <person name="Chen C."/>
            <person name="Yan M."/>
            <person name="Daum C."/>
            <person name="Ng V."/>
            <person name="Clum A."/>
            <person name="Steindorff A."/>
            <person name="Ohm R.A."/>
            <person name="Martin F."/>
            <person name="Silar P."/>
            <person name="Natvig D.O."/>
            <person name="Lalanne C."/>
            <person name="Gautier V."/>
            <person name="Ament-Velasquez S.L."/>
            <person name="Kruys A."/>
            <person name="Hutchinson M.I."/>
            <person name="Powell A.J."/>
            <person name="Barry K."/>
            <person name="Miller A.N."/>
            <person name="Grigoriev I.V."/>
            <person name="Debuchy R."/>
            <person name="Gladieux P."/>
            <person name="Hiltunen Thoren M."/>
            <person name="Johannesson H."/>
        </authorList>
    </citation>
    <scope>NUCLEOTIDE SEQUENCE</scope>
    <source>
        <strain evidence="4">CBS 103.79</strain>
    </source>
</reference>
<feature type="chain" id="PRO_5043034516" description="Cellobiose dehydrogenase-like cytochrome domain-containing protein" evidence="2">
    <location>
        <begin position="22"/>
        <end position="291"/>
    </location>
</feature>
<keyword evidence="5" id="KW-1185">Reference proteome</keyword>
<keyword evidence="2" id="KW-0732">Signal</keyword>
<proteinExistence type="predicted"/>
<feature type="signal peptide" evidence="2">
    <location>
        <begin position="1"/>
        <end position="21"/>
    </location>
</feature>
<accession>A0AAN6MJW4</accession>
<evidence type="ECO:0000313" key="4">
    <source>
        <dbReference type="EMBL" id="KAK3902242.1"/>
    </source>
</evidence>
<dbReference type="Proteomes" id="UP001303889">
    <property type="component" value="Unassembled WGS sequence"/>
</dbReference>
<dbReference type="Pfam" id="PF16010">
    <property type="entry name" value="CDH-cyt"/>
    <property type="match status" value="1"/>
</dbReference>
<evidence type="ECO:0000256" key="2">
    <source>
        <dbReference type="SAM" id="SignalP"/>
    </source>
</evidence>
<name>A0AAN6MJW4_9PEZI</name>
<organism evidence="4 5">
    <name type="scientific">Staphylotrichum tortipilum</name>
    <dbReference type="NCBI Taxonomy" id="2831512"/>
    <lineage>
        <taxon>Eukaryota</taxon>
        <taxon>Fungi</taxon>
        <taxon>Dikarya</taxon>
        <taxon>Ascomycota</taxon>
        <taxon>Pezizomycotina</taxon>
        <taxon>Sordariomycetes</taxon>
        <taxon>Sordariomycetidae</taxon>
        <taxon>Sordariales</taxon>
        <taxon>Chaetomiaceae</taxon>
        <taxon>Staphylotrichum</taxon>
    </lineage>
</organism>
<reference evidence="4" key="2">
    <citation type="submission" date="2023-05" db="EMBL/GenBank/DDBJ databases">
        <authorList>
            <consortium name="Lawrence Berkeley National Laboratory"/>
            <person name="Steindorff A."/>
            <person name="Hensen N."/>
            <person name="Bonometti L."/>
            <person name="Westerberg I."/>
            <person name="Brannstrom I.O."/>
            <person name="Guillou S."/>
            <person name="Cros-Aarteil S."/>
            <person name="Calhoun S."/>
            <person name="Haridas S."/>
            <person name="Kuo A."/>
            <person name="Mondo S."/>
            <person name="Pangilinan J."/>
            <person name="Riley R."/>
            <person name="Labutti K."/>
            <person name="Andreopoulos B."/>
            <person name="Lipzen A."/>
            <person name="Chen C."/>
            <person name="Yanf M."/>
            <person name="Daum C."/>
            <person name="Ng V."/>
            <person name="Clum A."/>
            <person name="Ohm R."/>
            <person name="Martin F."/>
            <person name="Silar P."/>
            <person name="Natvig D."/>
            <person name="Lalanne C."/>
            <person name="Gautier V."/>
            <person name="Ament-Velasquez S.L."/>
            <person name="Kruys A."/>
            <person name="Hutchinson M.I."/>
            <person name="Powell A.J."/>
            <person name="Barry K."/>
            <person name="Miller A.N."/>
            <person name="Grigoriev I.V."/>
            <person name="Debuchy R."/>
            <person name="Gladieux P."/>
            <person name="Thoren M.H."/>
            <person name="Johannesson H."/>
        </authorList>
    </citation>
    <scope>NUCLEOTIDE SEQUENCE</scope>
    <source>
        <strain evidence="4">CBS 103.79</strain>
    </source>
</reference>
<dbReference type="InterPro" id="IPR015920">
    <property type="entry name" value="Cellobiose_DH-like_cyt"/>
</dbReference>
<sequence>MYQHSLLLLSAVPLLPRTTGAIETSSSTDANTALTFTGHAISAGYLFGMITPENPTTDFIAQIISPLTNNGGWGGISFGASMVGPMLIATWPNGAQITTSPRTAHGYTPSSVTPYTTHPITLLPIPSGSYINATHISSMFLCRGCINADTFSPAWANDTTTKRDVFFAYAFSQTAVDRPGDVDTPLSAHTGPGGGYGAFRVDLEAVRSAEYEKLAAMAGGEETGGETGTGSGGGGATTTKTAATPEVTSVCVEEECQMPNGLDDSHRVMGGGEVVALVLVGVAYLAQAFLY</sequence>
<evidence type="ECO:0000259" key="3">
    <source>
        <dbReference type="Pfam" id="PF16010"/>
    </source>
</evidence>
<dbReference type="Gene3D" id="2.60.40.1210">
    <property type="entry name" value="Cellobiose dehydrogenase, cytochrome domain"/>
    <property type="match status" value="1"/>
</dbReference>
<comment type="caution">
    <text evidence="4">The sequence shown here is derived from an EMBL/GenBank/DDBJ whole genome shotgun (WGS) entry which is preliminary data.</text>
</comment>
<feature type="region of interest" description="Disordered" evidence="1">
    <location>
        <begin position="218"/>
        <end position="240"/>
    </location>
</feature>
<dbReference type="PANTHER" id="PTHR47190">
    <property type="entry name" value="DEHYDROGENASE, PUTATIVE-RELATED"/>
    <property type="match status" value="1"/>
</dbReference>
<feature type="compositionally biased region" description="Gly residues" evidence="1">
    <location>
        <begin position="221"/>
        <end position="236"/>
    </location>
</feature>
<feature type="domain" description="Cellobiose dehydrogenase-like cytochrome" evidence="3">
    <location>
        <begin position="28"/>
        <end position="212"/>
    </location>
</feature>
<dbReference type="CDD" id="cd09630">
    <property type="entry name" value="CDH_like_cytochrome"/>
    <property type="match status" value="1"/>
</dbReference>
<gene>
    <name evidence="4" type="ORF">C8A05DRAFT_15683</name>
</gene>
<evidence type="ECO:0000313" key="5">
    <source>
        <dbReference type="Proteomes" id="UP001303889"/>
    </source>
</evidence>
<dbReference type="AlphaFoldDB" id="A0AAN6MJW4"/>
<evidence type="ECO:0000256" key="1">
    <source>
        <dbReference type="SAM" id="MobiDB-lite"/>
    </source>
</evidence>
<dbReference type="EMBL" id="MU855523">
    <property type="protein sequence ID" value="KAK3902242.1"/>
    <property type="molecule type" value="Genomic_DNA"/>
</dbReference>
<protein>
    <recommendedName>
        <fullName evidence="3">Cellobiose dehydrogenase-like cytochrome domain-containing protein</fullName>
    </recommendedName>
</protein>
<dbReference type="PANTHER" id="PTHR47190:SF1">
    <property type="entry name" value="GLUCOSE-METHANOL-CHOLINE OXIDOREDUCTASE N-TERMINAL DOMAIN-CONTAINING PROTEIN"/>
    <property type="match status" value="1"/>
</dbReference>
<dbReference type="SUPFAM" id="SSF49344">
    <property type="entry name" value="CBD9-like"/>
    <property type="match status" value="1"/>
</dbReference>